<evidence type="ECO:0000256" key="11">
    <source>
        <dbReference type="SAM" id="Phobius"/>
    </source>
</evidence>
<evidence type="ECO:0000259" key="12">
    <source>
        <dbReference type="Pfam" id="PF00482"/>
    </source>
</evidence>
<protein>
    <submittedName>
        <fullName evidence="13">Type II secretion system F family protein</fullName>
    </submittedName>
</protein>
<evidence type="ECO:0000313" key="13">
    <source>
        <dbReference type="EMBL" id="MST98588.1"/>
    </source>
</evidence>
<keyword evidence="3 9" id="KW-0813">Transport</keyword>
<reference evidence="13 14" key="1">
    <citation type="submission" date="2019-08" db="EMBL/GenBank/DDBJ databases">
        <title>In-depth cultivation of the pig gut microbiome towards novel bacterial diversity and tailored functional studies.</title>
        <authorList>
            <person name="Wylensek D."/>
            <person name="Hitch T.C.A."/>
            <person name="Clavel T."/>
        </authorList>
    </citation>
    <scope>NUCLEOTIDE SEQUENCE [LARGE SCALE GENOMIC DNA]</scope>
    <source>
        <strain evidence="13 14">BBE-744-WT-12</strain>
    </source>
</reference>
<comment type="similarity">
    <text evidence="2 9">Belongs to the GSP F family.</text>
</comment>
<evidence type="ECO:0000256" key="6">
    <source>
        <dbReference type="ARBA" id="ARBA00022692"/>
    </source>
</evidence>
<dbReference type="PRINTS" id="PR00812">
    <property type="entry name" value="BCTERIALGSPF"/>
</dbReference>
<dbReference type="GO" id="GO:0015628">
    <property type="term" value="P:protein secretion by the type II secretion system"/>
    <property type="evidence" value="ECO:0007669"/>
    <property type="project" value="TreeGrafter"/>
</dbReference>
<dbReference type="Gene3D" id="1.20.81.30">
    <property type="entry name" value="Type II secretion system (T2SS), domain F"/>
    <property type="match status" value="2"/>
</dbReference>
<feature type="region of interest" description="Disordered" evidence="10">
    <location>
        <begin position="1"/>
        <end position="22"/>
    </location>
</feature>
<evidence type="ECO:0000256" key="5">
    <source>
        <dbReference type="ARBA" id="ARBA00022519"/>
    </source>
</evidence>
<dbReference type="InterPro" id="IPR003004">
    <property type="entry name" value="GspF/PilC"/>
</dbReference>
<dbReference type="Proteomes" id="UP000435649">
    <property type="component" value="Unassembled WGS sequence"/>
</dbReference>
<keyword evidence="4" id="KW-1003">Cell membrane</keyword>
<dbReference type="FunFam" id="1.20.81.30:FF:000001">
    <property type="entry name" value="Type II secretion system protein F"/>
    <property type="match status" value="2"/>
</dbReference>
<evidence type="ECO:0000313" key="14">
    <source>
        <dbReference type="Proteomes" id="UP000435649"/>
    </source>
</evidence>
<gene>
    <name evidence="13" type="ORF">FYJ85_16235</name>
</gene>
<dbReference type="Pfam" id="PF00482">
    <property type="entry name" value="T2SSF"/>
    <property type="match status" value="2"/>
</dbReference>
<dbReference type="PROSITE" id="PS00874">
    <property type="entry name" value="T2SP_F"/>
    <property type="match status" value="1"/>
</dbReference>
<proteinExistence type="inferred from homology"/>
<evidence type="ECO:0000256" key="7">
    <source>
        <dbReference type="ARBA" id="ARBA00022989"/>
    </source>
</evidence>
<keyword evidence="6 9" id="KW-0812">Transmembrane</keyword>
<evidence type="ECO:0000256" key="1">
    <source>
        <dbReference type="ARBA" id="ARBA00004429"/>
    </source>
</evidence>
<accession>A0A844G825</accession>
<dbReference type="GO" id="GO:0005886">
    <property type="term" value="C:plasma membrane"/>
    <property type="evidence" value="ECO:0007669"/>
    <property type="project" value="UniProtKB-SubCell"/>
</dbReference>
<name>A0A844G825_9BACT</name>
<feature type="transmembrane region" description="Helical" evidence="11">
    <location>
        <begin position="388"/>
        <end position="409"/>
    </location>
</feature>
<keyword evidence="7 11" id="KW-1133">Transmembrane helix</keyword>
<organism evidence="13 14">
    <name type="scientific">Victivallis lenta</name>
    <dbReference type="NCBI Taxonomy" id="2606640"/>
    <lineage>
        <taxon>Bacteria</taxon>
        <taxon>Pseudomonadati</taxon>
        <taxon>Lentisphaerota</taxon>
        <taxon>Lentisphaeria</taxon>
        <taxon>Victivallales</taxon>
        <taxon>Victivallaceae</taxon>
        <taxon>Victivallis</taxon>
    </lineage>
</organism>
<evidence type="ECO:0000256" key="10">
    <source>
        <dbReference type="SAM" id="MobiDB-lite"/>
    </source>
</evidence>
<dbReference type="AlphaFoldDB" id="A0A844G825"/>
<dbReference type="InterPro" id="IPR042094">
    <property type="entry name" value="T2SS_GspF_sf"/>
</dbReference>
<feature type="domain" description="Type II secretion system protein GspF" evidence="12">
    <location>
        <begin position="81"/>
        <end position="203"/>
    </location>
</feature>
<dbReference type="PANTHER" id="PTHR30012">
    <property type="entry name" value="GENERAL SECRETION PATHWAY PROTEIN"/>
    <property type="match status" value="1"/>
</dbReference>
<keyword evidence="5" id="KW-0997">Cell inner membrane</keyword>
<dbReference type="InterPro" id="IPR001992">
    <property type="entry name" value="T2SS_GspF/T4SS_PilC_CS"/>
</dbReference>
<sequence>MPQFTYTAMDASGKEQKGKTTAASEDAVAAELKSKGMFPTMIKQVGGAKNVKKTGSKKKKSALNMTIGAVKIKRKDLTVVTRQLAILLSAGLPLIRSLRTLEKQSKNAAVKQILGRTAETVEGGSTFAEALAQHPKSFDKLYLNMVRAGEASGAMETILDRLASFMEKASRISGKVKSAMIYPSVVLTIAIGAVIGLMIFIVPNFTKIFAELLEGEPLPGITVFVIDVSNTMVQQWWWYLAGIIGIIILYKITVQIPAGKYGVDWVKYNMPLFGPIISKTAISRFGRTLGTLMASGVPVLSALSIVKETSGNEVVAKGIQKVHDAVKEGEGIAAPLSATKIFPEMVISMVEVGEETGKLPEMLDKIANTYDEEVDNAVSALTSMIEPLMIVGLAVIVGGIVVALFAPLVKIIEKMS</sequence>
<comment type="caution">
    <text evidence="13">The sequence shown here is derived from an EMBL/GenBank/DDBJ whole genome shotgun (WGS) entry which is preliminary data.</text>
</comment>
<evidence type="ECO:0000256" key="9">
    <source>
        <dbReference type="RuleBase" id="RU003923"/>
    </source>
</evidence>
<evidence type="ECO:0000256" key="4">
    <source>
        <dbReference type="ARBA" id="ARBA00022475"/>
    </source>
</evidence>
<feature type="transmembrane region" description="Helical" evidence="11">
    <location>
        <begin position="180"/>
        <end position="202"/>
    </location>
</feature>
<evidence type="ECO:0000256" key="3">
    <source>
        <dbReference type="ARBA" id="ARBA00022448"/>
    </source>
</evidence>
<dbReference type="InterPro" id="IPR018076">
    <property type="entry name" value="T2SS_GspF_dom"/>
</dbReference>
<feature type="transmembrane region" description="Helical" evidence="11">
    <location>
        <begin position="236"/>
        <end position="254"/>
    </location>
</feature>
<evidence type="ECO:0000256" key="8">
    <source>
        <dbReference type="ARBA" id="ARBA00023136"/>
    </source>
</evidence>
<keyword evidence="8 11" id="KW-0472">Membrane</keyword>
<keyword evidence="14" id="KW-1185">Reference proteome</keyword>
<evidence type="ECO:0000256" key="2">
    <source>
        <dbReference type="ARBA" id="ARBA00005745"/>
    </source>
</evidence>
<comment type="subcellular location">
    <subcellularLocation>
        <location evidence="1">Cell inner membrane</location>
        <topology evidence="1">Multi-pass membrane protein</topology>
    </subcellularLocation>
    <subcellularLocation>
        <location evidence="9">Cell membrane</location>
        <topology evidence="9">Multi-pass membrane protein</topology>
    </subcellularLocation>
</comment>
<feature type="domain" description="Type II secretion system protein GspF" evidence="12">
    <location>
        <begin position="287"/>
        <end position="407"/>
    </location>
</feature>
<dbReference type="EMBL" id="VUNS01000020">
    <property type="protein sequence ID" value="MST98588.1"/>
    <property type="molecule type" value="Genomic_DNA"/>
</dbReference>
<dbReference type="RefSeq" id="WP_154419520.1">
    <property type="nucleotide sequence ID" value="NZ_CALXOB010000051.1"/>
</dbReference>
<dbReference type="PANTHER" id="PTHR30012:SF7">
    <property type="entry name" value="PROTEIN TRANSPORT PROTEIN HOFC HOMOLOG"/>
    <property type="match status" value="1"/>
</dbReference>